<dbReference type="KEGG" id="gtt:GUITHDRAFT_111863"/>
<dbReference type="EnsemblProtists" id="EKX42009">
    <property type="protein sequence ID" value="EKX42009"/>
    <property type="gene ID" value="GUITHDRAFT_111863"/>
</dbReference>
<evidence type="ECO:0000313" key="4">
    <source>
        <dbReference type="Proteomes" id="UP000011087"/>
    </source>
</evidence>
<protein>
    <submittedName>
        <fullName evidence="2 3">Uncharacterized protein</fullName>
    </submittedName>
</protein>
<reference evidence="3" key="3">
    <citation type="submission" date="2015-06" db="UniProtKB">
        <authorList>
            <consortium name="EnsemblProtists"/>
        </authorList>
    </citation>
    <scope>IDENTIFICATION</scope>
</reference>
<dbReference type="AlphaFoldDB" id="L1J1J2"/>
<dbReference type="PaxDb" id="55529-EKX42009"/>
<feature type="region of interest" description="Disordered" evidence="1">
    <location>
        <begin position="75"/>
        <end position="106"/>
    </location>
</feature>
<organism evidence="2">
    <name type="scientific">Guillardia theta (strain CCMP2712)</name>
    <name type="common">Cryptophyte</name>
    <dbReference type="NCBI Taxonomy" id="905079"/>
    <lineage>
        <taxon>Eukaryota</taxon>
        <taxon>Cryptophyceae</taxon>
        <taxon>Pyrenomonadales</taxon>
        <taxon>Geminigeraceae</taxon>
        <taxon>Guillardia</taxon>
    </lineage>
</organism>
<accession>L1J1J2</accession>
<dbReference type="HOGENOM" id="CLU_1055414_0_0_1"/>
<dbReference type="Proteomes" id="UP000011087">
    <property type="component" value="Unassembled WGS sequence"/>
</dbReference>
<keyword evidence="4" id="KW-1185">Reference proteome</keyword>
<feature type="compositionally biased region" description="Polar residues" evidence="1">
    <location>
        <begin position="184"/>
        <end position="198"/>
    </location>
</feature>
<reference evidence="4" key="2">
    <citation type="submission" date="2012-11" db="EMBL/GenBank/DDBJ databases">
        <authorList>
            <person name="Kuo A."/>
            <person name="Curtis B.A."/>
            <person name="Tanifuji G."/>
            <person name="Burki F."/>
            <person name="Gruber A."/>
            <person name="Irimia M."/>
            <person name="Maruyama S."/>
            <person name="Arias M.C."/>
            <person name="Ball S.G."/>
            <person name="Gile G.H."/>
            <person name="Hirakawa Y."/>
            <person name="Hopkins J.F."/>
            <person name="Rensing S.A."/>
            <person name="Schmutz J."/>
            <person name="Symeonidi A."/>
            <person name="Elias M."/>
            <person name="Eveleigh R.J."/>
            <person name="Herman E.K."/>
            <person name="Klute M.J."/>
            <person name="Nakayama T."/>
            <person name="Obornik M."/>
            <person name="Reyes-Prieto A."/>
            <person name="Armbrust E.V."/>
            <person name="Aves S.J."/>
            <person name="Beiko R.G."/>
            <person name="Coutinho P."/>
            <person name="Dacks J.B."/>
            <person name="Durnford D.G."/>
            <person name="Fast N.M."/>
            <person name="Green B.R."/>
            <person name="Grisdale C."/>
            <person name="Hempe F."/>
            <person name="Henrissat B."/>
            <person name="Hoppner M.P."/>
            <person name="Ishida K.-I."/>
            <person name="Kim E."/>
            <person name="Koreny L."/>
            <person name="Kroth P.G."/>
            <person name="Liu Y."/>
            <person name="Malik S.-B."/>
            <person name="Maier U.G."/>
            <person name="McRose D."/>
            <person name="Mock T."/>
            <person name="Neilson J.A."/>
            <person name="Onodera N.T."/>
            <person name="Poole A.M."/>
            <person name="Pritham E.J."/>
            <person name="Richards T.A."/>
            <person name="Rocap G."/>
            <person name="Roy S.W."/>
            <person name="Sarai C."/>
            <person name="Schaack S."/>
            <person name="Shirato S."/>
            <person name="Slamovits C.H."/>
            <person name="Spencer D.F."/>
            <person name="Suzuki S."/>
            <person name="Worden A.Z."/>
            <person name="Zauner S."/>
            <person name="Barry K."/>
            <person name="Bell C."/>
            <person name="Bharti A.K."/>
            <person name="Crow J.A."/>
            <person name="Grimwood J."/>
            <person name="Kramer R."/>
            <person name="Lindquist E."/>
            <person name="Lucas S."/>
            <person name="Salamov A."/>
            <person name="McFadden G.I."/>
            <person name="Lane C.E."/>
            <person name="Keeling P.J."/>
            <person name="Gray M.W."/>
            <person name="Grigoriev I.V."/>
            <person name="Archibald J.M."/>
        </authorList>
    </citation>
    <scope>NUCLEOTIDE SEQUENCE</scope>
    <source>
        <strain evidence="4">CCMP2712</strain>
    </source>
</reference>
<dbReference type="GeneID" id="17298768"/>
<gene>
    <name evidence="2" type="ORF">GUITHDRAFT_111863</name>
</gene>
<evidence type="ECO:0000256" key="1">
    <source>
        <dbReference type="SAM" id="MobiDB-lite"/>
    </source>
</evidence>
<dbReference type="EMBL" id="JH993019">
    <property type="protein sequence ID" value="EKX42009.1"/>
    <property type="molecule type" value="Genomic_DNA"/>
</dbReference>
<feature type="region of interest" description="Disordered" evidence="1">
    <location>
        <begin position="182"/>
        <end position="245"/>
    </location>
</feature>
<reference evidence="2 4" key="1">
    <citation type="journal article" date="2012" name="Nature">
        <title>Algal genomes reveal evolutionary mosaicism and the fate of nucleomorphs.</title>
        <authorList>
            <consortium name="DOE Joint Genome Institute"/>
            <person name="Curtis B.A."/>
            <person name="Tanifuji G."/>
            <person name="Burki F."/>
            <person name="Gruber A."/>
            <person name="Irimia M."/>
            <person name="Maruyama S."/>
            <person name="Arias M.C."/>
            <person name="Ball S.G."/>
            <person name="Gile G.H."/>
            <person name="Hirakawa Y."/>
            <person name="Hopkins J.F."/>
            <person name="Kuo A."/>
            <person name="Rensing S.A."/>
            <person name="Schmutz J."/>
            <person name="Symeonidi A."/>
            <person name="Elias M."/>
            <person name="Eveleigh R.J."/>
            <person name="Herman E.K."/>
            <person name="Klute M.J."/>
            <person name="Nakayama T."/>
            <person name="Obornik M."/>
            <person name="Reyes-Prieto A."/>
            <person name="Armbrust E.V."/>
            <person name="Aves S.J."/>
            <person name="Beiko R.G."/>
            <person name="Coutinho P."/>
            <person name="Dacks J.B."/>
            <person name="Durnford D.G."/>
            <person name="Fast N.M."/>
            <person name="Green B.R."/>
            <person name="Grisdale C.J."/>
            <person name="Hempel F."/>
            <person name="Henrissat B."/>
            <person name="Hoppner M.P."/>
            <person name="Ishida K."/>
            <person name="Kim E."/>
            <person name="Koreny L."/>
            <person name="Kroth P.G."/>
            <person name="Liu Y."/>
            <person name="Malik S.B."/>
            <person name="Maier U.G."/>
            <person name="McRose D."/>
            <person name="Mock T."/>
            <person name="Neilson J.A."/>
            <person name="Onodera N.T."/>
            <person name="Poole A.M."/>
            <person name="Pritham E.J."/>
            <person name="Richards T.A."/>
            <person name="Rocap G."/>
            <person name="Roy S.W."/>
            <person name="Sarai C."/>
            <person name="Schaack S."/>
            <person name="Shirato S."/>
            <person name="Slamovits C.H."/>
            <person name="Spencer D.F."/>
            <person name="Suzuki S."/>
            <person name="Worden A.Z."/>
            <person name="Zauner S."/>
            <person name="Barry K."/>
            <person name="Bell C."/>
            <person name="Bharti A.K."/>
            <person name="Crow J.A."/>
            <person name="Grimwood J."/>
            <person name="Kramer R."/>
            <person name="Lindquist E."/>
            <person name="Lucas S."/>
            <person name="Salamov A."/>
            <person name="McFadden G.I."/>
            <person name="Lane C.E."/>
            <person name="Keeling P.J."/>
            <person name="Gray M.W."/>
            <person name="Grigoriev I.V."/>
            <person name="Archibald J.M."/>
        </authorList>
    </citation>
    <scope>NUCLEOTIDE SEQUENCE</scope>
    <source>
        <strain evidence="2 4">CCMP2712</strain>
    </source>
</reference>
<name>L1J1J2_GUITC</name>
<sequence length="264" mass="29370">MVNDEDERDLFSDMGTYHAICLARARSKDRSDRTMEWKHVPRCVGLVRLRHGAVIPKEMQVNEIGRVHVARPLTKDSITDRPSHQLKMRAPPQRPSTAPPGARQTPVDDLANLICTLDRSSLRSLIGVLQTRLEGEGERDGEGDSGQMTKRSSLLQRAPAVDSRQALTVNGKAKPWQVRIAANGSKSNRSSLPSQRSVQVAVGHQADSSRSHWSNTEPPVSGSHRASGRSAVNVESNRSRDPRKETLVRFLQTVFKPHRYPSKL</sequence>
<feature type="compositionally biased region" description="Polar residues" evidence="1">
    <location>
        <begin position="206"/>
        <end position="218"/>
    </location>
</feature>
<evidence type="ECO:0000313" key="2">
    <source>
        <dbReference type="EMBL" id="EKX42009.1"/>
    </source>
</evidence>
<evidence type="ECO:0000313" key="3">
    <source>
        <dbReference type="EnsemblProtists" id="EKX42009"/>
    </source>
</evidence>
<dbReference type="RefSeq" id="XP_005828989.1">
    <property type="nucleotide sequence ID" value="XM_005828932.1"/>
</dbReference>
<proteinExistence type="predicted"/>